<reference evidence="1 2" key="2">
    <citation type="journal article" date="2016" name="Genome Announc.">
        <title>Draft Genome Sequence of a Versatile Hydrocarbon-Degrading Bacterium, Rhodococcus pyridinivorans Strain KG-16, Collected from Oil Fields in India.</title>
        <authorList>
            <person name="Aggarwal R.K."/>
            <person name="Dawar C."/>
            <person name="Phanindranath R."/>
            <person name="Mutnuri L."/>
            <person name="Dayal A.M."/>
        </authorList>
    </citation>
    <scope>NUCLEOTIDE SEQUENCE [LARGE SCALE GENOMIC DNA]</scope>
    <source>
        <strain evidence="1 2">KG-16</strain>
    </source>
</reference>
<dbReference type="AlphaFoldDB" id="A0A0V9UNV0"/>
<dbReference type="Proteomes" id="UP000053060">
    <property type="component" value="Unassembled WGS sequence"/>
</dbReference>
<accession>A0A0V9UNV0</accession>
<proteinExistence type="predicted"/>
<reference evidence="2" key="1">
    <citation type="submission" date="2015-01" db="EMBL/GenBank/DDBJ databases">
        <title>Draft genome sequence of Rhodococcus pyridinivorans strain KG-16, a hydrocarbon-degrading bacterium.</title>
        <authorList>
            <person name="Aggarwal R.K."/>
            <person name="Dawar C."/>
        </authorList>
    </citation>
    <scope>NUCLEOTIDE SEQUENCE [LARGE SCALE GENOMIC DNA]</scope>
    <source>
        <strain evidence="2">KG-16</strain>
    </source>
</reference>
<sequence length="120" mass="13430">MCLRLRFLRSFDESFLRSFDDLLRSGFRVAHDLLCLRLSLGDDLFGLLLRGFRVIVGSRCFVQNTDCACAAEFFDDLRVTFEGVAWLVPGAVVLDGASQGYFLSLWFCHITSYAAASSNA</sequence>
<gene>
    <name evidence="1" type="ORF">Z045_05730</name>
</gene>
<evidence type="ECO:0000313" key="2">
    <source>
        <dbReference type="Proteomes" id="UP000053060"/>
    </source>
</evidence>
<dbReference type="EMBL" id="AZXY01000002">
    <property type="protein sequence ID" value="KSZ59668.1"/>
    <property type="molecule type" value="Genomic_DNA"/>
</dbReference>
<comment type="caution">
    <text evidence="1">The sequence shown here is derived from an EMBL/GenBank/DDBJ whole genome shotgun (WGS) entry which is preliminary data.</text>
</comment>
<evidence type="ECO:0000313" key="1">
    <source>
        <dbReference type="EMBL" id="KSZ59668.1"/>
    </source>
</evidence>
<name>A0A0V9UNV0_9NOCA</name>
<protein>
    <submittedName>
        <fullName evidence="1">Uncharacterized protein</fullName>
    </submittedName>
</protein>
<organism evidence="1 2">
    <name type="scientific">Rhodococcus pyridinivorans KG-16</name>
    <dbReference type="NCBI Taxonomy" id="1441730"/>
    <lineage>
        <taxon>Bacteria</taxon>
        <taxon>Bacillati</taxon>
        <taxon>Actinomycetota</taxon>
        <taxon>Actinomycetes</taxon>
        <taxon>Mycobacteriales</taxon>
        <taxon>Nocardiaceae</taxon>
        <taxon>Rhodococcus</taxon>
    </lineage>
</organism>